<dbReference type="VEuPathDB" id="FungiDB:FMAN_13747"/>
<feature type="compositionally biased region" description="Polar residues" evidence="1">
    <location>
        <begin position="15"/>
        <end position="26"/>
    </location>
</feature>
<gene>
    <name evidence="2" type="ORF">FMAN_13747</name>
</gene>
<reference evidence="3" key="1">
    <citation type="journal article" date="2016" name="Genome Biol. Evol.">
        <title>Comparative 'omics' of the Fusarium fujikuroi species complex highlights differences in genetic potential and metabolite synthesis.</title>
        <authorList>
            <person name="Niehaus E.-M."/>
            <person name="Muensterkoetter M."/>
            <person name="Proctor R.H."/>
            <person name="Brown D.W."/>
            <person name="Sharon A."/>
            <person name="Idan Y."/>
            <person name="Oren-Young L."/>
            <person name="Sieber C.M."/>
            <person name="Novak O."/>
            <person name="Pencik A."/>
            <person name="Tarkowska D."/>
            <person name="Hromadova K."/>
            <person name="Freeman S."/>
            <person name="Maymon M."/>
            <person name="Elazar M."/>
            <person name="Youssef S.A."/>
            <person name="El-Shabrawy E.S.M."/>
            <person name="Shalaby A.B.A."/>
            <person name="Houterman P."/>
            <person name="Brock N.L."/>
            <person name="Burkhardt I."/>
            <person name="Tsavkelova E.A."/>
            <person name="Dickschat J.S."/>
            <person name="Galuszka P."/>
            <person name="Gueldener U."/>
            <person name="Tudzynski B."/>
        </authorList>
    </citation>
    <scope>NUCLEOTIDE SEQUENCE [LARGE SCALE GENOMIC DNA]</scope>
    <source>
        <strain evidence="3">MRC7560</strain>
    </source>
</reference>
<proteinExistence type="predicted"/>
<dbReference type="EMBL" id="FCQH01000007">
    <property type="protein sequence ID" value="CVK95822.1"/>
    <property type="molecule type" value="Genomic_DNA"/>
</dbReference>
<protein>
    <submittedName>
        <fullName evidence="2">Uncharacterized protein</fullName>
    </submittedName>
</protein>
<dbReference type="RefSeq" id="XP_041683635.1">
    <property type="nucleotide sequence ID" value="XM_041833253.1"/>
</dbReference>
<evidence type="ECO:0000313" key="2">
    <source>
        <dbReference type="EMBL" id="CVK95822.1"/>
    </source>
</evidence>
<feature type="region of interest" description="Disordered" evidence="1">
    <location>
        <begin position="15"/>
        <end position="62"/>
    </location>
</feature>
<dbReference type="GeneID" id="65092996"/>
<organism evidence="2 3">
    <name type="scientific">Fusarium mangiferae</name>
    <name type="common">Mango malformation disease fungus</name>
    <dbReference type="NCBI Taxonomy" id="192010"/>
    <lineage>
        <taxon>Eukaryota</taxon>
        <taxon>Fungi</taxon>
        <taxon>Dikarya</taxon>
        <taxon>Ascomycota</taxon>
        <taxon>Pezizomycotina</taxon>
        <taxon>Sordariomycetes</taxon>
        <taxon>Hypocreomycetidae</taxon>
        <taxon>Hypocreales</taxon>
        <taxon>Nectriaceae</taxon>
        <taxon>Fusarium</taxon>
        <taxon>Fusarium fujikuroi species complex</taxon>
    </lineage>
</organism>
<name>A0A1L7TG75_FUSMA</name>
<evidence type="ECO:0000256" key="1">
    <source>
        <dbReference type="SAM" id="MobiDB-lite"/>
    </source>
</evidence>
<keyword evidence="3" id="KW-1185">Reference proteome</keyword>
<feature type="compositionally biased region" description="Acidic residues" evidence="1">
    <location>
        <begin position="33"/>
        <end position="50"/>
    </location>
</feature>
<sequence length="62" mass="7117">MSIMSIERNKVIIPQSRSTVRNLNTGQATNQQPEEETTQGEETTTQDEEDTSKRRPKKPKDK</sequence>
<comment type="caution">
    <text evidence="2">The sequence shown here is derived from an EMBL/GenBank/DDBJ whole genome shotgun (WGS) entry which is preliminary data.</text>
</comment>
<dbReference type="Proteomes" id="UP000184255">
    <property type="component" value="Unassembled WGS sequence"/>
</dbReference>
<dbReference type="AlphaFoldDB" id="A0A1L7TG75"/>
<accession>A0A1L7TG75</accession>
<evidence type="ECO:0000313" key="3">
    <source>
        <dbReference type="Proteomes" id="UP000184255"/>
    </source>
</evidence>